<comment type="caution">
    <text evidence="1">The sequence shown here is derived from an EMBL/GenBank/DDBJ whole genome shotgun (WGS) entry which is preliminary data.</text>
</comment>
<proteinExistence type="predicted"/>
<dbReference type="RefSeq" id="WP_152841391.1">
    <property type="nucleotide sequence ID" value="NZ_WHUG01000019.1"/>
</dbReference>
<dbReference type="Proteomes" id="UP000440498">
    <property type="component" value="Unassembled WGS sequence"/>
</dbReference>
<evidence type="ECO:0000313" key="2">
    <source>
        <dbReference type="Proteomes" id="UP000440498"/>
    </source>
</evidence>
<dbReference type="EMBL" id="WHUG01000019">
    <property type="protein sequence ID" value="MQA42277.1"/>
    <property type="molecule type" value="Genomic_DNA"/>
</dbReference>
<keyword evidence="2" id="KW-1185">Reference proteome</keyword>
<dbReference type="AlphaFoldDB" id="A0A6A7ND27"/>
<name>A0A6A7ND27_9BURK</name>
<evidence type="ECO:0000313" key="1">
    <source>
        <dbReference type="EMBL" id="MQA42277.1"/>
    </source>
</evidence>
<sequence length="306" mass="33750">MTHTLAAVFETRAEANRAKDELVHSGYAAESISVTDSGSVAGTPRINDDESILSGIKQMFSGLLGREHADRHIYAEALNRGHVVLTIQTNGLEAADRAADIVDDFNPIDIDEHETMWRASGWTGAEVLHSGAGTSQTALGAQQSAPVQHGIRPREEAVDFARSEQGLLTPGSMQRGETAAPAVPAVNVPISEQSTVQRSGMRIYPRETGAPNQDSLNILRGDDTDDDAVYFRTHWEKTMSYGGNTYQEFDPAYRYGESMAGNPGYRDKPWEEVEPELRSNWESKHAQSSWEKFKDAVRTGWERVTK</sequence>
<gene>
    <name evidence="1" type="ORF">GEV02_29485</name>
</gene>
<evidence type="ECO:0008006" key="3">
    <source>
        <dbReference type="Google" id="ProtNLM"/>
    </source>
</evidence>
<organism evidence="1 2">
    <name type="scientific">Rugamonas aquatica</name>
    <dbReference type="NCBI Taxonomy" id="2743357"/>
    <lineage>
        <taxon>Bacteria</taxon>
        <taxon>Pseudomonadati</taxon>
        <taxon>Pseudomonadota</taxon>
        <taxon>Betaproteobacteria</taxon>
        <taxon>Burkholderiales</taxon>
        <taxon>Oxalobacteraceae</taxon>
        <taxon>Telluria group</taxon>
        <taxon>Rugamonas</taxon>
    </lineage>
</organism>
<accession>A0A6A7ND27</accession>
<reference evidence="1 2" key="1">
    <citation type="submission" date="2019-10" db="EMBL/GenBank/DDBJ databases">
        <title>Two novel species isolated from a subtropical stream in China.</title>
        <authorList>
            <person name="Lu H."/>
        </authorList>
    </citation>
    <scope>NUCLEOTIDE SEQUENCE [LARGE SCALE GENOMIC DNA]</scope>
    <source>
        <strain evidence="1 2">FT29W</strain>
    </source>
</reference>
<protein>
    <recommendedName>
        <fullName evidence="3">General stress protein 17M-like domain-containing protein</fullName>
    </recommendedName>
</protein>